<evidence type="ECO:0000256" key="1">
    <source>
        <dbReference type="ARBA" id="ARBA00004651"/>
    </source>
</evidence>
<accession>A0ABW4JKA0</accession>
<evidence type="ECO:0000256" key="7">
    <source>
        <dbReference type="RuleBase" id="RU363032"/>
    </source>
</evidence>
<dbReference type="SUPFAM" id="SSF161098">
    <property type="entry name" value="MetI-like"/>
    <property type="match status" value="1"/>
</dbReference>
<reference evidence="10" key="1">
    <citation type="journal article" date="2019" name="Int. J. Syst. Evol. Microbiol.">
        <title>The Global Catalogue of Microorganisms (GCM) 10K type strain sequencing project: providing services to taxonomists for standard genome sequencing and annotation.</title>
        <authorList>
            <consortium name="The Broad Institute Genomics Platform"/>
            <consortium name="The Broad Institute Genome Sequencing Center for Infectious Disease"/>
            <person name="Wu L."/>
            <person name="Ma J."/>
        </authorList>
    </citation>
    <scope>NUCLEOTIDE SEQUENCE [LARGE SCALE GENOMIC DNA]</scope>
    <source>
        <strain evidence="10">CGMCC 1.12286</strain>
    </source>
</reference>
<dbReference type="PROSITE" id="PS50928">
    <property type="entry name" value="ABC_TM1"/>
    <property type="match status" value="1"/>
</dbReference>
<feature type="transmembrane region" description="Helical" evidence="7">
    <location>
        <begin position="77"/>
        <end position="98"/>
    </location>
</feature>
<keyword evidence="6 7" id="KW-0472">Membrane</keyword>
<feature type="transmembrane region" description="Helical" evidence="7">
    <location>
        <begin position="163"/>
        <end position="183"/>
    </location>
</feature>
<dbReference type="InterPro" id="IPR051393">
    <property type="entry name" value="ABC_transporter_permease"/>
</dbReference>
<keyword evidence="5 7" id="KW-1133">Transmembrane helix</keyword>
<dbReference type="EMBL" id="JBHUCX010000079">
    <property type="protein sequence ID" value="MFD1676832.1"/>
    <property type="molecule type" value="Genomic_DNA"/>
</dbReference>
<feature type="transmembrane region" description="Helical" evidence="7">
    <location>
        <begin position="219"/>
        <end position="243"/>
    </location>
</feature>
<sequence>MPRIAHTQKSRDTVAGYLFTAPVTLGVLIWTFIPMVLSLFYAFTKYNVLTPPKFIGLSNFSQLFHDPTFMNSLEVTVIYTIISVPVGLLVGLLLAVLLNQNVLGMRLFRTIFYLPAVVPIVAGTQLWTVIFSPSKYGIVNMLLMKLHIVSKPFPFFTEPHTSMFSLILMGLWSAGGGMLIWLAGLKSVPPELYEAAHIDGANSWSRFMRVTIPILTPTIFYNLIMGMIGALQVFASSFVLGGVNGAPLGSLDFVNVFIYRNAFNYFKMGYASAAAWILFIIILFLTLIVFRTSKGWVHYGGGQD</sequence>
<organism evidence="9 10">
    <name type="scientific">Alicyclobacillus fodiniaquatilis</name>
    <dbReference type="NCBI Taxonomy" id="1661150"/>
    <lineage>
        <taxon>Bacteria</taxon>
        <taxon>Bacillati</taxon>
        <taxon>Bacillota</taxon>
        <taxon>Bacilli</taxon>
        <taxon>Bacillales</taxon>
        <taxon>Alicyclobacillaceae</taxon>
        <taxon>Alicyclobacillus</taxon>
    </lineage>
</organism>
<evidence type="ECO:0000256" key="6">
    <source>
        <dbReference type="ARBA" id="ARBA00023136"/>
    </source>
</evidence>
<comment type="subcellular location">
    <subcellularLocation>
        <location evidence="1 7">Cell membrane</location>
        <topology evidence="1 7">Multi-pass membrane protein</topology>
    </subcellularLocation>
</comment>
<dbReference type="InterPro" id="IPR000515">
    <property type="entry name" value="MetI-like"/>
</dbReference>
<dbReference type="CDD" id="cd06261">
    <property type="entry name" value="TM_PBP2"/>
    <property type="match status" value="1"/>
</dbReference>
<proteinExistence type="inferred from homology"/>
<evidence type="ECO:0000313" key="9">
    <source>
        <dbReference type="EMBL" id="MFD1676832.1"/>
    </source>
</evidence>
<feature type="transmembrane region" description="Helical" evidence="7">
    <location>
        <begin position="110"/>
        <end position="131"/>
    </location>
</feature>
<name>A0ABW4JKA0_9BACL</name>
<protein>
    <submittedName>
        <fullName evidence="9">Carbohydrate ABC transporter permease</fullName>
    </submittedName>
</protein>
<dbReference type="PANTHER" id="PTHR30193">
    <property type="entry name" value="ABC TRANSPORTER PERMEASE PROTEIN"/>
    <property type="match status" value="1"/>
</dbReference>
<gene>
    <name evidence="9" type="ORF">ACFSB2_19340</name>
</gene>
<keyword evidence="3" id="KW-1003">Cell membrane</keyword>
<feature type="transmembrane region" description="Helical" evidence="7">
    <location>
        <begin position="270"/>
        <end position="290"/>
    </location>
</feature>
<keyword evidence="10" id="KW-1185">Reference proteome</keyword>
<keyword evidence="4 7" id="KW-0812">Transmembrane</keyword>
<evidence type="ECO:0000256" key="4">
    <source>
        <dbReference type="ARBA" id="ARBA00022692"/>
    </source>
</evidence>
<dbReference type="Pfam" id="PF00528">
    <property type="entry name" value="BPD_transp_1"/>
    <property type="match status" value="1"/>
</dbReference>
<evidence type="ECO:0000256" key="3">
    <source>
        <dbReference type="ARBA" id="ARBA00022475"/>
    </source>
</evidence>
<evidence type="ECO:0000256" key="5">
    <source>
        <dbReference type="ARBA" id="ARBA00022989"/>
    </source>
</evidence>
<feature type="transmembrane region" description="Helical" evidence="7">
    <location>
        <begin position="21"/>
        <end position="43"/>
    </location>
</feature>
<evidence type="ECO:0000313" key="10">
    <source>
        <dbReference type="Proteomes" id="UP001597079"/>
    </source>
</evidence>
<evidence type="ECO:0000256" key="2">
    <source>
        <dbReference type="ARBA" id="ARBA00022448"/>
    </source>
</evidence>
<feature type="domain" description="ABC transmembrane type-1" evidence="8">
    <location>
        <begin position="69"/>
        <end position="289"/>
    </location>
</feature>
<dbReference type="Proteomes" id="UP001597079">
    <property type="component" value="Unassembled WGS sequence"/>
</dbReference>
<dbReference type="Gene3D" id="1.10.3720.10">
    <property type="entry name" value="MetI-like"/>
    <property type="match status" value="1"/>
</dbReference>
<comment type="similarity">
    <text evidence="7">Belongs to the binding-protein-dependent transport system permease family.</text>
</comment>
<evidence type="ECO:0000259" key="8">
    <source>
        <dbReference type="PROSITE" id="PS50928"/>
    </source>
</evidence>
<dbReference type="PANTHER" id="PTHR30193:SF1">
    <property type="entry name" value="ABC TRANSPORTER PERMEASE PROTEIN YESP-RELATED"/>
    <property type="match status" value="1"/>
</dbReference>
<comment type="caution">
    <text evidence="9">The sequence shown here is derived from an EMBL/GenBank/DDBJ whole genome shotgun (WGS) entry which is preliminary data.</text>
</comment>
<dbReference type="RefSeq" id="WP_377944742.1">
    <property type="nucleotide sequence ID" value="NZ_JBHUCX010000079.1"/>
</dbReference>
<keyword evidence="2 7" id="KW-0813">Transport</keyword>
<dbReference type="InterPro" id="IPR035906">
    <property type="entry name" value="MetI-like_sf"/>
</dbReference>